<feature type="region of interest" description="Disordered" evidence="1">
    <location>
        <begin position="336"/>
        <end position="372"/>
    </location>
</feature>
<dbReference type="InParanoid" id="A0A0C3AHT1"/>
<dbReference type="Proteomes" id="UP000053989">
    <property type="component" value="Unassembled WGS sequence"/>
</dbReference>
<feature type="region of interest" description="Disordered" evidence="1">
    <location>
        <begin position="1"/>
        <end position="26"/>
    </location>
</feature>
<organism evidence="2 3">
    <name type="scientific">Scleroderma citrinum Foug A</name>
    <dbReference type="NCBI Taxonomy" id="1036808"/>
    <lineage>
        <taxon>Eukaryota</taxon>
        <taxon>Fungi</taxon>
        <taxon>Dikarya</taxon>
        <taxon>Basidiomycota</taxon>
        <taxon>Agaricomycotina</taxon>
        <taxon>Agaricomycetes</taxon>
        <taxon>Agaricomycetidae</taxon>
        <taxon>Boletales</taxon>
        <taxon>Sclerodermatineae</taxon>
        <taxon>Sclerodermataceae</taxon>
        <taxon>Scleroderma</taxon>
    </lineage>
</organism>
<evidence type="ECO:0000313" key="3">
    <source>
        <dbReference type="Proteomes" id="UP000053989"/>
    </source>
</evidence>
<gene>
    <name evidence="2" type="ORF">SCLCIDRAFT_23494</name>
</gene>
<feature type="compositionally biased region" description="Low complexity" evidence="1">
    <location>
        <begin position="715"/>
        <end position="724"/>
    </location>
</feature>
<feature type="compositionally biased region" description="Basic and acidic residues" evidence="1">
    <location>
        <begin position="731"/>
        <end position="743"/>
    </location>
</feature>
<reference evidence="2 3" key="1">
    <citation type="submission" date="2014-04" db="EMBL/GenBank/DDBJ databases">
        <authorList>
            <consortium name="DOE Joint Genome Institute"/>
            <person name="Kuo A."/>
            <person name="Kohler A."/>
            <person name="Nagy L.G."/>
            <person name="Floudas D."/>
            <person name="Copeland A."/>
            <person name="Barry K.W."/>
            <person name="Cichocki N."/>
            <person name="Veneault-Fourrey C."/>
            <person name="LaButti K."/>
            <person name="Lindquist E.A."/>
            <person name="Lipzen A."/>
            <person name="Lundell T."/>
            <person name="Morin E."/>
            <person name="Murat C."/>
            <person name="Sun H."/>
            <person name="Tunlid A."/>
            <person name="Henrissat B."/>
            <person name="Grigoriev I.V."/>
            <person name="Hibbett D.S."/>
            <person name="Martin F."/>
            <person name="Nordberg H.P."/>
            <person name="Cantor M.N."/>
            <person name="Hua S.X."/>
        </authorList>
    </citation>
    <scope>NUCLEOTIDE SEQUENCE [LARGE SCALE GENOMIC DNA]</scope>
    <source>
        <strain evidence="2 3">Foug A</strain>
    </source>
</reference>
<protein>
    <submittedName>
        <fullName evidence="2">Uncharacterized protein</fullName>
    </submittedName>
</protein>
<sequence>MPASIRKPKGTQKNDQASLSEPQNEAEEFVEVSQRIETLTQVLYRMGICDPPQLQVLDNNQIPDLLRHFSILLTCGQKRDRDAKRVTAVTGKLTAAGRLNTMVITQNPYNPKSRVARLEVDRIVKPEKTFEEVINGDRDAKRLSAHIGDLWAAFASCDPTKDPQAYIKLLNFVISRSFRKLHARLEWRGMGELFDKIRQWKPTRSTINQRWVNVPRWLEKCITEFDPPVTMKCNIWTRDDGRKVLQWEFSDETKELWAAILAEMLGELRRAVEEAHNIRKKNGQIARPPTNEEREAIANVGLWSHNLFSYLHWEDSVVQTLLTETDLADNLLSNSPAKLTRDEGSSSNEGAAKSVQTTSDLRDGGLPDAGNARSTFMQAKRNRLTSKLAKVWVATQFYKFLQVFGPLQRPGEDPPKQIRLNLIKEILHPLEMTGARMERVSKINLGGSSAGDTLLEEGIIQLLGDEDDTKSLITIDPAESILTGDITNKPEDVDEDKEIEGYMMENEGESRGNQLLRYLQALVAWPGAVNRLLDNEFRMLLNDNLSVGLVKDAMSQKGSRNTNTVNEEPSLRHQLEDTFNKHCSNSSGKTVHAEATLMGLVSYLASSNNARVNYGEPIKTDDLQSLEQLIDPDATEFGIAVGKDCCWCCNRLAYHLGAYLHKDFKLPGTHGIVYGWKPPRVGIPLSVLKSLEDDLWVKLVEVLGDPPRPRGFRQSSGWSISSRSENVSEALRGHDEGVRDKAE</sequence>
<name>A0A0C3AHT1_9AGAM</name>
<keyword evidence="3" id="KW-1185">Reference proteome</keyword>
<reference evidence="3" key="2">
    <citation type="submission" date="2015-01" db="EMBL/GenBank/DDBJ databases">
        <title>Evolutionary Origins and Diversification of the Mycorrhizal Mutualists.</title>
        <authorList>
            <consortium name="DOE Joint Genome Institute"/>
            <consortium name="Mycorrhizal Genomics Consortium"/>
            <person name="Kohler A."/>
            <person name="Kuo A."/>
            <person name="Nagy L.G."/>
            <person name="Floudas D."/>
            <person name="Copeland A."/>
            <person name="Barry K.W."/>
            <person name="Cichocki N."/>
            <person name="Veneault-Fourrey C."/>
            <person name="LaButti K."/>
            <person name="Lindquist E.A."/>
            <person name="Lipzen A."/>
            <person name="Lundell T."/>
            <person name="Morin E."/>
            <person name="Murat C."/>
            <person name="Riley R."/>
            <person name="Ohm R."/>
            <person name="Sun H."/>
            <person name="Tunlid A."/>
            <person name="Henrissat B."/>
            <person name="Grigoriev I.V."/>
            <person name="Hibbett D.S."/>
            <person name="Martin F."/>
        </authorList>
    </citation>
    <scope>NUCLEOTIDE SEQUENCE [LARGE SCALE GENOMIC DNA]</scope>
    <source>
        <strain evidence="3">Foug A</strain>
    </source>
</reference>
<feature type="compositionally biased region" description="Polar residues" evidence="1">
    <location>
        <begin position="345"/>
        <end position="359"/>
    </location>
</feature>
<feature type="region of interest" description="Disordered" evidence="1">
    <location>
        <begin position="710"/>
        <end position="743"/>
    </location>
</feature>
<proteinExistence type="predicted"/>
<evidence type="ECO:0000313" key="2">
    <source>
        <dbReference type="EMBL" id="KIM64487.1"/>
    </source>
</evidence>
<feature type="compositionally biased region" description="Basic residues" evidence="1">
    <location>
        <begin position="1"/>
        <end position="10"/>
    </location>
</feature>
<dbReference type="EMBL" id="KN822028">
    <property type="protein sequence ID" value="KIM64487.1"/>
    <property type="molecule type" value="Genomic_DNA"/>
</dbReference>
<feature type="compositionally biased region" description="Polar residues" evidence="1">
    <location>
        <begin position="11"/>
        <end position="23"/>
    </location>
</feature>
<dbReference type="HOGENOM" id="CLU_022091_0_0_1"/>
<dbReference type="OrthoDB" id="2626367at2759"/>
<evidence type="ECO:0000256" key="1">
    <source>
        <dbReference type="SAM" id="MobiDB-lite"/>
    </source>
</evidence>
<accession>A0A0C3AHT1</accession>
<dbReference type="AlphaFoldDB" id="A0A0C3AHT1"/>